<evidence type="ECO:0008006" key="5">
    <source>
        <dbReference type="Google" id="ProtNLM"/>
    </source>
</evidence>
<dbReference type="PANTHER" id="PTHR34663">
    <property type="entry name" value="OS06G0637400 PROTEIN"/>
    <property type="match status" value="1"/>
</dbReference>
<evidence type="ECO:0000256" key="1">
    <source>
        <dbReference type="SAM" id="MobiDB-lite"/>
    </source>
</evidence>
<name>A0ABD1LL19_9FABA</name>
<dbReference type="PANTHER" id="PTHR34663:SF8">
    <property type="entry name" value="PROTEIN, PUTATIVE-RELATED"/>
    <property type="match status" value="1"/>
</dbReference>
<evidence type="ECO:0000313" key="3">
    <source>
        <dbReference type="EMBL" id="KAL2324222.1"/>
    </source>
</evidence>
<comment type="caution">
    <text evidence="3">The sequence shown here is derived from an EMBL/GenBank/DDBJ whole genome shotgun (WGS) entry which is preliminary data.</text>
</comment>
<feature type="signal peptide" evidence="2">
    <location>
        <begin position="1"/>
        <end position="29"/>
    </location>
</feature>
<reference evidence="3 4" key="1">
    <citation type="submission" date="2024-08" db="EMBL/GenBank/DDBJ databases">
        <title>Insights into the chromosomal genome structure of Flemingia macrophylla.</title>
        <authorList>
            <person name="Ding Y."/>
            <person name="Zhao Y."/>
            <person name="Bi W."/>
            <person name="Wu M."/>
            <person name="Zhao G."/>
            <person name="Gong Y."/>
            <person name="Li W."/>
            <person name="Zhang P."/>
        </authorList>
    </citation>
    <scope>NUCLEOTIDE SEQUENCE [LARGE SCALE GENOMIC DNA]</scope>
    <source>
        <strain evidence="3">DYQJB</strain>
        <tissue evidence="3">Leaf</tissue>
    </source>
</reference>
<sequence>MDTRFKSVSLLTLVLLASLFTSLLPASQARPLFISLSNKDHGIVREVNGVFRTLKSSGPSPGIGHKHKNLQNLGGMKDSGPSPGQGHKNINDNNLS</sequence>
<feature type="chain" id="PRO_5044869854" description="Transmembrane protein" evidence="2">
    <location>
        <begin position="30"/>
        <end position="96"/>
    </location>
</feature>
<dbReference type="InterPro" id="IPR044700">
    <property type="entry name" value="PIP2/PIPL1"/>
</dbReference>
<evidence type="ECO:0000256" key="2">
    <source>
        <dbReference type="SAM" id="SignalP"/>
    </source>
</evidence>
<protein>
    <recommendedName>
        <fullName evidence="5">Transmembrane protein</fullName>
    </recommendedName>
</protein>
<dbReference type="AlphaFoldDB" id="A0ABD1LL19"/>
<gene>
    <name evidence="3" type="ORF">Fmac_023280</name>
</gene>
<feature type="region of interest" description="Disordered" evidence="1">
    <location>
        <begin position="55"/>
        <end position="96"/>
    </location>
</feature>
<dbReference type="EMBL" id="JBGMDY010000008">
    <property type="protein sequence ID" value="KAL2324222.1"/>
    <property type="molecule type" value="Genomic_DNA"/>
</dbReference>
<evidence type="ECO:0000313" key="4">
    <source>
        <dbReference type="Proteomes" id="UP001603857"/>
    </source>
</evidence>
<dbReference type="Proteomes" id="UP001603857">
    <property type="component" value="Unassembled WGS sequence"/>
</dbReference>
<keyword evidence="4" id="KW-1185">Reference proteome</keyword>
<proteinExistence type="predicted"/>
<accession>A0ABD1LL19</accession>
<keyword evidence="2" id="KW-0732">Signal</keyword>
<organism evidence="3 4">
    <name type="scientific">Flemingia macrophylla</name>
    <dbReference type="NCBI Taxonomy" id="520843"/>
    <lineage>
        <taxon>Eukaryota</taxon>
        <taxon>Viridiplantae</taxon>
        <taxon>Streptophyta</taxon>
        <taxon>Embryophyta</taxon>
        <taxon>Tracheophyta</taxon>
        <taxon>Spermatophyta</taxon>
        <taxon>Magnoliopsida</taxon>
        <taxon>eudicotyledons</taxon>
        <taxon>Gunneridae</taxon>
        <taxon>Pentapetalae</taxon>
        <taxon>rosids</taxon>
        <taxon>fabids</taxon>
        <taxon>Fabales</taxon>
        <taxon>Fabaceae</taxon>
        <taxon>Papilionoideae</taxon>
        <taxon>50 kb inversion clade</taxon>
        <taxon>NPAAA clade</taxon>
        <taxon>indigoferoid/millettioid clade</taxon>
        <taxon>Phaseoleae</taxon>
        <taxon>Flemingia</taxon>
    </lineage>
</organism>